<dbReference type="Proteomes" id="UP000050741">
    <property type="component" value="Unassembled WGS sequence"/>
</dbReference>
<feature type="transmembrane region" description="Helical" evidence="1">
    <location>
        <begin position="85"/>
        <end position="110"/>
    </location>
</feature>
<dbReference type="AlphaFoldDB" id="A0A183CJN6"/>
<accession>A0A183CJN6</accession>
<keyword evidence="2" id="KW-1185">Reference proteome</keyword>
<reference evidence="2" key="1">
    <citation type="submission" date="2014-05" db="EMBL/GenBank/DDBJ databases">
        <title>The genome and life-stage specific transcriptomes of Globodera pallida elucidate key aspects of plant parasitism by a cyst nematode.</title>
        <authorList>
            <person name="Cotton J.A."/>
            <person name="Lilley C.J."/>
            <person name="Jones L.M."/>
            <person name="Kikuchi T."/>
            <person name="Reid A.J."/>
            <person name="Thorpe P."/>
            <person name="Tsai I.J."/>
            <person name="Beasley H."/>
            <person name="Blok V."/>
            <person name="Cock P.J.A."/>
            <person name="Van den Akker S.E."/>
            <person name="Holroyd N."/>
            <person name="Hunt M."/>
            <person name="Mantelin S."/>
            <person name="Naghra H."/>
            <person name="Pain A."/>
            <person name="Palomares-Rius J.E."/>
            <person name="Zarowiecki M."/>
            <person name="Berriman M."/>
            <person name="Jones J.T."/>
            <person name="Urwin P.E."/>
        </authorList>
    </citation>
    <scope>NUCLEOTIDE SEQUENCE [LARGE SCALE GENOMIC DNA]</scope>
    <source>
        <strain evidence="2">Lindley</strain>
    </source>
</reference>
<name>A0A183CJN6_GLOPA</name>
<evidence type="ECO:0000256" key="1">
    <source>
        <dbReference type="SAM" id="Phobius"/>
    </source>
</evidence>
<keyword evidence="1" id="KW-0812">Transmembrane</keyword>
<keyword evidence="1" id="KW-1133">Transmembrane helix</keyword>
<proteinExistence type="predicted"/>
<evidence type="ECO:0000313" key="4">
    <source>
        <dbReference type="WBParaSite" id="GPLIN_001420500"/>
    </source>
</evidence>
<evidence type="ECO:0000313" key="3">
    <source>
        <dbReference type="WBParaSite" id="GPLIN_001309200"/>
    </source>
</evidence>
<organism evidence="2 3">
    <name type="scientific">Globodera pallida</name>
    <name type="common">Potato cyst nematode worm</name>
    <name type="synonym">Heterodera pallida</name>
    <dbReference type="NCBI Taxonomy" id="36090"/>
    <lineage>
        <taxon>Eukaryota</taxon>
        <taxon>Metazoa</taxon>
        <taxon>Ecdysozoa</taxon>
        <taxon>Nematoda</taxon>
        <taxon>Chromadorea</taxon>
        <taxon>Rhabditida</taxon>
        <taxon>Tylenchina</taxon>
        <taxon>Tylenchomorpha</taxon>
        <taxon>Tylenchoidea</taxon>
        <taxon>Heteroderidae</taxon>
        <taxon>Heteroderinae</taxon>
        <taxon>Globodera</taxon>
    </lineage>
</organism>
<evidence type="ECO:0000313" key="2">
    <source>
        <dbReference type="Proteomes" id="UP000050741"/>
    </source>
</evidence>
<sequence length="140" mass="15781">MVRHGASALFSSQIRRGLAASSTFAPKPKPLVEPVQHKTSLSSVDLQANWIAERMKPQTVASAVRHRSTVAQQRRVSWADNSDFLLGYLNLMIAFSAIVVVSIVALRIYVAQNMSEMQQPMSEMQQRMSEMRRAIEHKEK</sequence>
<protein>
    <submittedName>
        <fullName evidence="3 4">Transmembrane protein</fullName>
    </submittedName>
</protein>
<dbReference type="WBParaSite" id="GPLIN_001420500">
    <property type="protein sequence ID" value="GPLIN_001420500"/>
    <property type="gene ID" value="GPLIN_001420500"/>
</dbReference>
<dbReference type="WBParaSite" id="GPLIN_001309200">
    <property type="protein sequence ID" value="GPLIN_001309200"/>
    <property type="gene ID" value="GPLIN_001309200"/>
</dbReference>
<reference evidence="3 4" key="2">
    <citation type="submission" date="2016-06" db="UniProtKB">
        <authorList>
            <consortium name="WormBaseParasite"/>
        </authorList>
    </citation>
    <scope>IDENTIFICATION</scope>
</reference>
<keyword evidence="1" id="KW-0472">Membrane</keyword>